<evidence type="ECO:0000259" key="2">
    <source>
        <dbReference type="PROSITE" id="PS50263"/>
    </source>
</evidence>
<keyword evidence="3" id="KW-0378">Hydrolase</keyword>
<dbReference type="OrthoDB" id="9811121at2"/>
<evidence type="ECO:0000313" key="3">
    <source>
        <dbReference type="EMBL" id="SES12709.1"/>
    </source>
</evidence>
<dbReference type="AlphaFoldDB" id="A0A1H9UTQ5"/>
<keyword evidence="4" id="KW-1185">Reference proteome</keyword>
<dbReference type="SUPFAM" id="SSF56317">
    <property type="entry name" value="Carbon-nitrogen hydrolase"/>
    <property type="match status" value="1"/>
</dbReference>
<dbReference type="Proteomes" id="UP000199687">
    <property type="component" value="Unassembled WGS sequence"/>
</dbReference>
<dbReference type="Gene3D" id="3.60.110.10">
    <property type="entry name" value="Carbon-nitrogen hydrolase"/>
    <property type="match status" value="1"/>
</dbReference>
<evidence type="ECO:0000256" key="1">
    <source>
        <dbReference type="ARBA" id="ARBA00010613"/>
    </source>
</evidence>
<dbReference type="PROSITE" id="PS50263">
    <property type="entry name" value="CN_HYDROLASE"/>
    <property type="match status" value="1"/>
</dbReference>
<feature type="domain" description="CN hydrolase" evidence="2">
    <location>
        <begin position="1"/>
        <end position="240"/>
    </location>
</feature>
<dbReference type="PROSITE" id="PS01227">
    <property type="entry name" value="UPF0012"/>
    <property type="match status" value="1"/>
</dbReference>
<name>A0A1H9UTQ5_9BACI</name>
<organism evidence="3 4">
    <name type="scientific">Gracilibacillus ureilyticus</name>
    <dbReference type="NCBI Taxonomy" id="531814"/>
    <lineage>
        <taxon>Bacteria</taxon>
        <taxon>Bacillati</taxon>
        <taxon>Bacillota</taxon>
        <taxon>Bacilli</taxon>
        <taxon>Bacillales</taxon>
        <taxon>Bacillaceae</taxon>
        <taxon>Gracilibacillus</taxon>
    </lineage>
</organism>
<dbReference type="InterPro" id="IPR036526">
    <property type="entry name" value="C-N_Hydrolase_sf"/>
</dbReference>
<evidence type="ECO:0000313" key="4">
    <source>
        <dbReference type="Proteomes" id="UP000199687"/>
    </source>
</evidence>
<reference evidence="3 4" key="1">
    <citation type="submission" date="2016-10" db="EMBL/GenBank/DDBJ databases">
        <authorList>
            <person name="de Groot N.N."/>
        </authorList>
    </citation>
    <scope>NUCLEOTIDE SEQUENCE [LARGE SCALE GENOMIC DNA]</scope>
    <source>
        <strain evidence="3 4">CGMCC 1.7727</strain>
    </source>
</reference>
<proteinExistence type="inferred from homology"/>
<gene>
    <name evidence="3" type="ORF">SAMN04487944_11944</name>
</gene>
<dbReference type="EMBL" id="FOGL01000019">
    <property type="protein sequence ID" value="SES12709.1"/>
    <property type="molecule type" value="Genomic_DNA"/>
</dbReference>
<dbReference type="InterPro" id="IPR003010">
    <property type="entry name" value="C-N_Hydrolase"/>
</dbReference>
<accession>A0A1H9UTQ5</accession>
<dbReference type="RefSeq" id="WP_089743071.1">
    <property type="nucleotide sequence ID" value="NZ_FOGL01000019.1"/>
</dbReference>
<dbReference type="Pfam" id="PF00795">
    <property type="entry name" value="CN_hydrolase"/>
    <property type="match status" value="1"/>
</dbReference>
<dbReference type="PANTHER" id="PTHR23088">
    <property type="entry name" value="NITRILASE-RELATED"/>
    <property type="match status" value="1"/>
</dbReference>
<dbReference type="InterPro" id="IPR001110">
    <property type="entry name" value="UPF0012_CS"/>
</dbReference>
<protein>
    <submittedName>
        <fullName evidence="3">Carbon-nitrogen hydrolase</fullName>
    </submittedName>
</protein>
<dbReference type="GO" id="GO:0016787">
    <property type="term" value="F:hydrolase activity"/>
    <property type="evidence" value="ECO:0007669"/>
    <property type="project" value="UniProtKB-KW"/>
</dbReference>
<comment type="similarity">
    <text evidence="1">Belongs to the carbon-nitrogen hydrolase superfamily. NIT1/NIT2 family.</text>
</comment>
<dbReference type="PANTHER" id="PTHR23088:SF27">
    <property type="entry name" value="DEAMINATED GLUTATHIONE AMIDASE"/>
    <property type="match status" value="1"/>
</dbReference>
<dbReference type="STRING" id="531814.SAMN04487944_11944"/>
<sequence length="265" mass="30101">MKHAIYQMDVIVGKPEQNREKVANWMEGLANVDEIDTIVLPEMWNAGYALDQLEALADDHGKQTIEFLSELAKKYDVNIIGGSVANRVNHEIYNSSFIVNQFGELVYKYDKIHLVPMLDEPRYLTGGKQKDKVFELNGTKMGVIICYDLRFPEIIRSLILQGAEVIYIVAQWPSSRKDHWKILQQARAIENQCYIISANSCGRCYNTQFAGESLIVEPSGEIVAKGVTEKEATIFAEIDLDIVKNTRNQIPIFTSRVPHLYNSES</sequence>
<dbReference type="CDD" id="cd07583">
    <property type="entry name" value="nitrilase_5"/>
    <property type="match status" value="1"/>
</dbReference>